<gene>
    <name evidence="1" type="ORF">Ctob_008799</name>
</gene>
<organism evidence="1 2">
    <name type="scientific">Chrysochromulina tobinii</name>
    <dbReference type="NCBI Taxonomy" id="1460289"/>
    <lineage>
        <taxon>Eukaryota</taxon>
        <taxon>Haptista</taxon>
        <taxon>Haptophyta</taxon>
        <taxon>Prymnesiophyceae</taxon>
        <taxon>Prymnesiales</taxon>
        <taxon>Chrysochromulinaceae</taxon>
        <taxon>Chrysochromulina</taxon>
    </lineage>
</organism>
<reference evidence="2" key="1">
    <citation type="journal article" date="2015" name="PLoS Genet.">
        <title>Genome Sequence and Transcriptome Analyses of Chrysochromulina tobin: Metabolic Tools for Enhanced Algal Fitness in the Prominent Order Prymnesiales (Haptophyceae).</title>
        <authorList>
            <person name="Hovde B.T."/>
            <person name="Deodato C.R."/>
            <person name="Hunsperger H.M."/>
            <person name="Ryken S.A."/>
            <person name="Yost W."/>
            <person name="Jha R.K."/>
            <person name="Patterson J."/>
            <person name="Monnat R.J. Jr."/>
            <person name="Barlow S.B."/>
            <person name="Starkenburg S.R."/>
            <person name="Cattolico R.A."/>
        </authorList>
    </citation>
    <scope>NUCLEOTIDE SEQUENCE</scope>
    <source>
        <strain evidence="2">CCMP291</strain>
    </source>
</reference>
<evidence type="ECO:0000313" key="2">
    <source>
        <dbReference type="Proteomes" id="UP000037460"/>
    </source>
</evidence>
<keyword evidence="2" id="KW-1185">Reference proteome</keyword>
<dbReference type="AlphaFoldDB" id="A0A0M0K2K7"/>
<proteinExistence type="predicted"/>
<dbReference type="Proteomes" id="UP000037460">
    <property type="component" value="Unassembled WGS sequence"/>
</dbReference>
<sequence>MPKTPRSALKGARTAAAIVPANAPAPSMLPLFKLDKFPATFQQGTAAEQLRLLHATLLHAAAPLSVRELREAIPTKLETERINLLLEVMVSRHVVGVQGHGERRRFELSE</sequence>
<evidence type="ECO:0000313" key="1">
    <source>
        <dbReference type="EMBL" id="KOO33039.1"/>
    </source>
</evidence>
<dbReference type="EMBL" id="JWZX01001618">
    <property type="protein sequence ID" value="KOO33039.1"/>
    <property type="molecule type" value="Genomic_DNA"/>
</dbReference>
<accession>A0A0M0K2K7</accession>
<protein>
    <submittedName>
        <fullName evidence="1">Uncharacterized protein</fullName>
    </submittedName>
</protein>
<comment type="caution">
    <text evidence="1">The sequence shown here is derived from an EMBL/GenBank/DDBJ whole genome shotgun (WGS) entry which is preliminary data.</text>
</comment>
<name>A0A0M0K2K7_9EUKA</name>